<dbReference type="EMBL" id="BOOY01000001">
    <property type="protein sequence ID" value="GIJ00895.1"/>
    <property type="molecule type" value="Genomic_DNA"/>
</dbReference>
<evidence type="ECO:0000313" key="1">
    <source>
        <dbReference type="EMBL" id="GIJ00895.1"/>
    </source>
</evidence>
<keyword evidence="2" id="KW-1185">Reference proteome</keyword>
<accession>A0A8J3Y3S6</accession>
<comment type="caution">
    <text evidence="1">The sequence shown here is derived from an EMBL/GenBank/DDBJ whole genome shotgun (WGS) entry which is preliminary data.</text>
</comment>
<organism evidence="1 2">
    <name type="scientific">Spirilliplanes yamanashiensis</name>
    <dbReference type="NCBI Taxonomy" id="42233"/>
    <lineage>
        <taxon>Bacteria</taxon>
        <taxon>Bacillati</taxon>
        <taxon>Actinomycetota</taxon>
        <taxon>Actinomycetes</taxon>
        <taxon>Micromonosporales</taxon>
        <taxon>Micromonosporaceae</taxon>
        <taxon>Spirilliplanes</taxon>
    </lineage>
</organism>
<proteinExistence type="predicted"/>
<reference evidence="1" key="1">
    <citation type="submission" date="2021-01" db="EMBL/GenBank/DDBJ databases">
        <title>Whole genome shotgun sequence of Spirilliplanes yamanashiensis NBRC 15828.</title>
        <authorList>
            <person name="Komaki H."/>
            <person name="Tamura T."/>
        </authorList>
    </citation>
    <scope>NUCLEOTIDE SEQUENCE</scope>
    <source>
        <strain evidence="1">NBRC 15828</strain>
    </source>
</reference>
<dbReference type="Proteomes" id="UP000652013">
    <property type="component" value="Unassembled WGS sequence"/>
</dbReference>
<name>A0A8J3Y3S6_9ACTN</name>
<dbReference type="AlphaFoldDB" id="A0A8J3Y3S6"/>
<gene>
    <name evidence="1" type="ORF">Sya03_02470</name>
</gene>
<protein>
    <submittedName>
        <fullName evidence="1">Uncharacterized protein</fullName>
    </submittedName>
</protein>
<sequence>MAYMADLDVNEYGWVTGGVEAFPIHVTDHDWLTPYPRFHSIPAFRWEAGTSRVVSMFVGAGVKGLGCTPLNFAEVGNS</sequence>
<evidence type="ECO:0000313" key="2">
    <source>
        <dbReference type="Proteomes" id="UP000652013"/>
    </source>
</evidence>